<dbReference type="AlphaFoldDB" id="A0A3G8YDG3"/>
<keyword evidence="3" id="KW-0378">Hydrolase</keyword>
<sequence>MTPTPKSSFPVFARVLLGVGLGAAATLGTGWYFADGLVRARPVKRPVYKTRVLAVSRENHETMIQLTRNYATARAGAVTLDWDAEDGGSLLGPVVEGGSKWVKRPLLRGGQYLRPGLAVRPSSVGLGNPAGRGLIFDNLVLSGEHGPLPAWFVPGKEGAIGANPQQDWVIIMHGYQGLRQDALRFLPTYHDFGLSSLVVTYRNAHGAGRTPQGVYRLSAEEWEDLEVAVQYARDHGAKRIVLMGLSMGGSITLAFMRRSKLAQYVNAVVLDSPALEWRELIKHFAVRLRLPVFLAPIVEKLTTLKSGQDFDAVDHLSHAHVYDRHMLIFHGSADDTVPVSQLDRLFEARPDLIEYVRVEGAEHLRNWNMDIENYERRLRQYLSRMLGPLEAQHSEINTPSQKENPNV</sequence>
<dbReference type="KEGG" id="dph:EHF33_09520"/>
<proteinExistence type="predicted"/>
<dbReference type="Proteomes" id="UP000276417">
    <property type="component" value="Chromosome 1"/>
</dbReference>
<feature type="domain" description="Peptidase S9 prolyl oligopeptidase catalytic" evidence="2">
    <location>
        <begin position="216"/>
        <end position="363"/>
    </location>
</feature>
<accession>A0A3G8YDG3</accession>
<dbReference type="GO" id="GO:0008236">
    <property type="term" value="F:serine-type peptidase activity"/>
    <property type="evidence" value="ECO:0007669"/>
    <property type="project" value="InterPro"/>
</dbReference>
<feature type="transmembrane region" description="Helical" evidence="1">
    <location>
        <begin position="12"/>
        <end position="34"/>
    </location>
</feature>
<dbReference type="Pfam" id="PF00326">
    <property type="entry name" value="Peptidase_S9"/>
    <property type="match status" value="1"/>
</dbReference>
<evidence type="ECO:0000313" key="4">
    <source>
        <dbReference type="Proteomes" id="UP000276417"/>
    </source>
</evidence>
<reference evidence="3 4" key="1">
    <citation type="submission" date="2018-11" db="EMBL/GenBank/DDBJ databases">
        <title>Deinococcus shelandsis sp. nov., isolated from South Shetland Islands soil of Antarctica.</title>
        <authorList>
            <person name="Tian J."/>
        </authorList>
    </citation>
    <scope>NUCLEOTIDE SEQUENCE [LARGE SCALE GENOMIC DNA]</scope>
    <source>
        <strain evidence="3 4">S14-83T</strain>
    </source>
</reference>
<dbReference type="OrthoDB" id="9776685at2"/>
<protein>
    <submittedName>
        <fullName evidence="3">Alpha/beta hydrolase</fullName>
    </submittedName>
</protein>
<dbReference type="PANTHER" id="PTHR12277">
    <property type="entry name" value="ALPHA/BETA HYDROLASE DOMAIN-CONTAINING PROTEIN"/>
    <property type="match status" value="1"/>
</dbReference>
<dbReference type="EMBL" id="CP034183">
    <property type="protein sequence ID" value="AZI42953.1"/>
    <property type="molecule type" value="Genomic_DNA"/>
</dbReference>
<evidence type="ECO:0000256" key="1">
    <source>
        <dbReference type="SAM" id="Phobius"/>
    </source>
</evidence>
<evidence type="ECO:0000313" key="3">
    <source>
        <dbReference type="EMBL" id="AZI42953.1"/>
    </source>
</evidence>
<dbReference type="SUPFAM" id="SSF53474">
    <property type="entry name" value="alpha/beta-Hydrolases"/>
    <property type="match status" value="1"/>
</dbReference>
<keyword evidence="1" id="KW-0812">Transmembrane</keyword>
<dbReference type="PANTHER" id="PTHR12277:SF79">
    <property type="entry name" value="XAA-PRO DIPEPTIDYL-PEPTIDASE-RELATED"/>
    <property type="match status" value="1"/>
</dbReference>
<dbReference type="GO" id="GO:0006508">
    <property type="term" value="P:proteolysis"/>
    <property type="evidence" value="ECO:0007669"/>
    <property type="project" value="InterPro"/>
</dbReference>
<keyword evidence="1" id="KW-0472">Membrane</keyword>
<name>A0A3G8YDG3_9DEIO</name>
<organism evidence="3 4">
    <name type="scientific">Deinococcus psychrotolerans</name>
    <dbReference type="NCBI Taxonomy" id="2489213"/>
    <lineage>
        <taxon>Bacteria</taxon>
        <taxon>Thermotogati</taxon>
        <taxon>Deinococcota</taxon>
        <taxon>Deinococci</taxon>
        <taxon>Deinococcales</taxon>
        <taxon>Deinococcaceae</taxon>
        <taxon>Deinococcus</taxon>
    </lineage>
</organism>
<dbReference type="RefSeq" id="WP_124870542.1">
    <property type="nucleotide sequence ID" value="NZ_CP034183.1"/>
</dbReference>
<dbReference type="Gene3D" id="3.40.50.1820">
    <property type="entry name" value="alpha/beta hydrolase"/>
    <property type="match status" value="1"/>
</dbReference>
<keyword evidence="1" id="KW-1133">Transmembrane helix</keyword>
<keyword evidence="4" id="KW-1185">Reference proteome</keyword>
<dbReference type="InterPro" id="IPR001375">
    <property type="entry name" value="Peptidase_S9_cat"/>
</dbReference>
<evidence type="ECO:0000259" key="2">
    <source>
        <dbReference type="Pfam" id="PF00326"/>
    </source>
</evidence>
<dbReference type="InterPro" id="IPR029058">
    <property type="entry name" value="AB_hydrolase_fold"/>
</dbReference>
<gene>
    <name evidence="3" type="ORF">EHF33_09520</name>
</gene>